<dbReference type="InterPro" id="IPR022476">
    <property type="entry name" value="Spore_YabP/YqfC"/>
</dbReference>
<accession>B7AMZ1</accession>
<evidence type="ECO:0000313" key="2">
    <source>
        <dbReference type="Proteomes" id="UP000003136"/>
    </source>
</evidence>
<reference evidence="1 2" key="1">
    <citation type="submission" date="2008-11" db="EMBL/GenBank/DDBJ databases">
        <title>Draft genome sequence of Bacteroides pectinophilus (ATCC 43243).</title>
        <authorList>
            <person name="Sudarsanam P."/>
            <person name="Ley R."/>
            <person name="Guruge J."/>
            <person name="Turnbaugh P.J."/>
            <person name="Mahowald M."/>
            <person name="Liep D."/>
            <person name="Gordon J."/>
        </authorList>
    </citation>
    <scope>NUCLEOTIDE SEQUENCE [LARGE SCALE GENOMIC DNA]</scope>
    <source>
        <strain evidence="1 2">ATCC 43243</strain>
    </source>
</reference>
<dbReference type="STRING" id="483218.BACPEC_00043"/>
<protein>
    <recommendedName>
        <fullName evidence="3">Sporulation protein YqfC</fullName>
    </recommendedName>
</protein>
<keyword evidence="2" id="KW-1185">Reference proteome</keyword>
<dbReference type="HOGENOM" id="CLU_161222_0_1_9"/>
<comment type="caution">
    <text evidence="1">The sequence shown here is derived from an EMBL/GenBank/DDBJ whole genome shotgun (WGS) entry which is preliminary data.</text>
</comment>
<reference evidence="1 2" key="2">
    <citation type="submission" date="2008-11" db="EMBL/GenBank/DDBJ databases">
        <authorList>
            <person name="Fulton L."/>
            <person name="Clifton S."/>
            <person name="Fulton B."/>
            <person name="Xu J."/>
            <person name="Minx P."/>
            <person name="Pepin K.H."/>
            <person name="Johnson M."/>
            <person name="Bhonagiri V."/>
            <person name="Nash W.E."/>
            <person name="Mardis E.R."/>
            <person name="Wilson R.K."/>
        </authorList>
    </citation>
    <scope>NUCLEOTIDE SEQUENCE [LARGE SCALE GENOMIC DNA]</scope>
    <source>
        <strain evidence="1 2">ATCC 43243</strain>
    </source>
</reference>
<dbReference type="EMBL" id="ABVQ01000027">
    <property type="protein sequence ID" value="EEC58907.1"/>
    <property type="molecule type" value="Genomic_DNA"/>
</dbReference>
<evidence type="ECO:0008006" key="3">
    <source>
        <dbReference type="Google" id="ProtNLM"/>
    </source>
</evidence>
<dbReference type="AlphaFoldDB" id="B7AMZ1"/>
<evidence type="ECO:0000313" key="1">
    <source>
        <dbReference type="EMBL" id="EEC58907.1"/>
    </source>
</evidence>
<organism evidence="1 2">
    <name type="scientific">[Bacteroides] pectinophilus ATCC 43243</name>
    <dbReference type="NCBI Taxonomy" id="483218"/>
    <lineage>
        <taxon>Bacteria</taxon>
        <taxon>Bacillati</taxon>
        <taxon>Bacillota</taxon>
        <taxon>Clostridia</taxon>
        <taxon>Eubacteriales</taxon>
    </lineage>
</organism>
<name>B7AMZ1_9FIRM</name>
<proteinExistence type="predicted"/>
<dbReference type="Proteomes" id="UP000003136">
    <property type="component" value="Unassembled WGS sequence"/>
</dbReference>
<sequence>MKAGVLMGIRESLHLSQDAVLGMPVITIIGCREVHIENFRTILEYSDTFVKMRTKKGCVSVSGKRLTIEYYNEEEIHITGFIESVIP</sequence>
<dbReference type="PROSITE" id="PS51257">
    <property type="entry name" value="PROKAR_LIPOPROTEIN"/>
    <property type="match status" value="1"/>
</dbReference>
<gene>
    <name evidence="1" type="ORF">BACPEC_00043</name>
</gene>
<dbReference type="Pfam" id="PF07873">
    <property type="entry name" value="YabP"/>
    <property type="match status" value="1"/>
</dbReference>